<evidence type="ECO:0000256" key="9">
    <source>
        <dbReference type="ARBA" id="ARBA00022833"/>
    </source>
</evidence>
<evidence type="ECO:0000313" key="17">
    <source>
        <dbReference type="RefSeq" id="XP_005108936.1"/>
    </source>
</evidence>
<keyword evidence="10" id="KW-0067">ATP-binding</keyword>
<feature type="compositionally biased region" description="Basic and acidic residues" evidence="14">
    <location>
        <begin position="175"/>
        <end position="190"/>
    </location>
</feature>
<evidence type="ECO:0000256" key="4">
    <source>
        <dbReference type="ARBA" id="ARBA00010550"/>
    </source>
</evidence>
<evidence type="ECO:0000313" key="16">
    <source>
        <dbReference type="Proteomes" id="UP000694888"/>
    </source>
</evidence>
<dbReference type="GO" id="GO:0008237">
    <property type="term" value="F:metallopeptidase activity"/>
    <property type="evidence" value="ECO:0007669"/>
    <property type="project" value="UniProtKB-KW"/>
</dbReference>
<keyword evidence="13" id="KW-0175">Coiled coil</keyword>
<dbReference type="SUPFAM" id="SSF52540">
    <property type="entry name" value="P-loop containing nucleoside triphosphate hydrolases"/>
    <property type="match status" value="1"/>
</dbReference>
<evidence type="ECO:0000256" key="1">
    <source>
        <dbReference type="ARBA" id="ARBA00001947"/>
    </source>
</evidence>
<dbReference type="HAMAP" id="MF_01458">
    <property type="entry name" value="FtsH"/>
    <property type="match status" value="1"/>
</dbReference>
<dbReference type="Gene3D" id="1.20.58.760">
    <property type="entry name" value="Peptidase M41"/>
    <property type="match status" value="1"/>
</dbReference>
<feature type="region of interest" description="Disordered" evidence="14">
    <location>
        <begin position="168"/>
        <end position="190"/>
    </location>
</feature>
<dbReference type="Pfam" id="PF00004">
    <property type="entry name" value="AAA"/>
    <property type="match status" value="1"/>
</dbReference>
<dbReference type="InterPro" id="IPR003959">
    <property type="entry name" value="ATPase_AAA_core"/>
</dbReference>
<keyword evidence="8" id="KW-0378">Hydrolase</keyword>
<feature type="region of interest" description="Disordered" evidence="14">
    <location>
        <begin position="208"/>
        <end position="235"/>
    </location>
</feature>
<dbReference type="Pfam" id="PF17862">
    <property type="entry name" value="AAA_lid_3"/>
    <property type="match status" value="1"/>
</dbReference>
<dbReference type="CDD" id="cd19501">
    <property type="entry name" value="RecA-like_FtsH"/>
    <property type="match status" value="1"/>
</dbReference>
<dbReference type="InterPro" id="IPR000642">
    <property type="entry name" value="Peptidase_M41"/>
</dbReference>
<dbReference type="Proteomes" id="UP000694888">
    <property type="component" value="Unplaced"/>
</dbReference>
<dbReference type="Gene3D" id="3.40.50.300">
    <property type="entry name" value="P-loop containing nucleotide triphosphate hydrolases"/>
    <property type="match status" value="1"/>
</dbReference>
<keyword evidence="11 17" id="KW-0482">Metalloprotease</keyword>
<evidence type="ECO:0000256" key="2">
    <source>
        <dbReference type="ARBA" id="ARBA00004370"/>
    </source>
</evidence>
<organism evidence="16 17">
    <name type="scientific">Aplysia californica</name>
    <name type="common">California sea hare</name>
    <dbReference type="NCBI Taxonomy" id="6500"/>
    <lineage>
        <taxon>Eukaryota</taxon>
        <taxon>Metazoa</taxon>
        <taxon>Spiralia</taxon>
        <taxon>Lophotrochozoa</taxon>
        <taxon>Mollusca</taxon>
        <taxon>Gastropoda</taxon>
        <taxon>Heterobranchia</taxon>
        <taxon>Euthyneura</taxon>
        <taxon>Tectipleura</taxon>
        <taxon>Aplysiida</taxon>
        <taxon>Aplysioidea</taxon>
        <taxon>Aplysiidae</taxon>
        <taxon>Aplysia</taxon>
    </lineage>
</organism>
<protein>
    <submittedName>
        <fullName evidence="17">ATP-dependent zinc metalloprotease YME1L isoform X1</fullName>
    </submittedName>
</protein>
<dbReference type="GeneID" id="101860201"/>
<evidence type="ECO:0000256" key="10">
    <source>
        <dbReference type="ARBA" id="ARBA00022840"/>
    </source>
</evidence>
<evidence type="ECO:0000256" key="5">
    <source>
        <dbReference type="ARBA" id="ARBA00022670"/>
    </source>
</evidence>
<evidence type="ECO:0000256" key="12">
    <source>
        <dbReference type="ARBA" id="ARBA00023136"/>
    </source>
</evidence>
<keyword evidence="6" id="KW-0479">Metal-binding</keyword>
<comment type="similarity">
    <text evidence="3">In the C-terminal section; belongs to the peptidase M41 family.</text>
</comment>
<dbReference type="PANTHER" id="PTHR23076">
    <property type="entry name" value="METALLOPROTEASE M41 FTSH"/>
    <property type="match status" value="1"/>
</dbReference>
<accession>A0ABM0K519</accession>
<proteinExistence type="inferred from homology"/>
<dbReference type="PANTHER" id="PTHR23076:SF97">
    <property type="entry name" value="ATP-DEPENDENT ZINC METALLOPROTEASE YME1L1"/>
    <property type="match status" value="1"/>
</dbReference>
<dbReference type="InterPro" id="IPR003960">
    <property type="entry name" value="ATPase_AAA_CS"/>
</dbReference>
<feature type="domain" description="AAA+ ATPase" evidence="15">
    <location>
        <begin position="344"/>
        <end position="481"/>
    </location>
</feature>
<reference evidence="17" key="1">
    <citation type="submission" date="2025-08" db="UniProtKB">
        <authorList>
            <consortium name="RefSeq"/>
        </authorList>
    </citation>
    <scope>IDENTIFICATION</scope>
</reference>
<dbReference type="Gene3D" id="1.10.8.60">
    <property type="match status" value="1"/>
</dbReference>
<evidence type="ECO:0000256" key="13">
    <source>
        <dbReference type="SAM" id="Coils"/>
    </source>
</evidence>
<evidence type="ECO:0000256" key="6">
    <source>
        <dbReference type="ARBA" id="ARBA00022723"/>
    </source>
</evidence>
<dbReference type="RefSeq" id="XP_005108936.1">
    <property type="nucleotide sequence ID" value="XM_005108879.3"/>
</dbReference>
<comment type="cofactor">
    <cofactor evidence="1">
        <name>Zn(2+)</name>
        <dbReference type="ChEBI" id="CHEBI:29105"/>
    </cofactor>
</comment>
<feature type="coiled-coil region" evidence="13">
    <location>
        <begin position="694"/>
        <end position="728"/>
    </location>
</feature>
<dbReference type="InterPro" id="IPR037219">
    <property type="entry name" value="Peptidase_M41-like"/>
</dbReference>
<keyword evidence="5" id="KW-0645">Protease</keyword>
<dbReference type="InterPro" id="IPR027417">
    <property type="entry name" value="P-loop_NTPase"/>
</dbReference>
<keyword evidence="12" id="KW-0472">Membrane</keyword>
<evidence type="ECO:0000256" key="7">
    <source>
        <dbReference type="ARBA" id="ARBA00022741"/>
    </source>
</evidence>
<dbReference type="InterPro" id="IPR041569">
    <property type="entry name" value="AAA_lid_3"/>
</dbReference>
<evidence type="ECO:0000256" key="3">
    <source>
        <dbReference type="ARBA" id="ARBA00010044"/>
    </source>
</evidence>
<dbReference type="SUPFAM" id="SSF140990">
    <property type="entry name" value="FtsH protease domain-like"/>
    <property type="match status" value="1"/>
</dbReference>
<evidence type="ECO:0000256" key="14">
    <source>
        <dbReference type="SAM" id="MobiDB-lite"/>
    </source>
</evidence>
<dbReference type="PROSITE" id="PS00674">
    <property type="entry name" value="AAA"/>
    <property type="match status" value="1"/>
</dbReference>
<dbReference type="InterPro" id="IPR003593">
    <property type="entry name" value="AAA+_ATPase"/>
</dbReference>
<comment type="subcellular location">
    <subcellularLocation>
        <location evidence="2">Membrane</location>
    </subcellularLocation>
</comment>
<evidence type="ECO:0000256" key="11">
    <source>
        <dbReference type="ARBA" id="ARBA00023049"/>
    </source>
</evidence>
<evidence type="ECO:0000256" key="8">
    <source>
        <dbReference type="ARBA" id="ARBA00022801"/>
    </source>
</evidence>
<name>A0ABM0K519_APLCA</name>
<dbReference type="InterPro" id="IPR005936">
    <property type="entry name" value="FtsH"/>
</dbReference>
<sequence length="746" mass="82487">MASSVFTQAFCQPQVSVAVSHLNAMFSGVRAMSSHKEARIKERNVLDRDKENVSASSTSKTECCHDIEFEPMQVSELNLLLRDTHDAVTTPTTALVQLARSSNQRNSSLRWSECHTSANTFFENVTGFPRHQLDANHPLPLSTLQNAAKDPVFRRIFKSLVHSHQYSQHRGFKTRRSDYKSGIGSRKDKEDHSIMDNVQDFFGKTDKSTVSTKAGTSANQSVGASAKSGQETDPELEQRLKVAFAEGYKAREESSKKKFGSLRSFVFLALGLYLLIQLFTSGVSIKPEGGSFGFLNSMSYEVNAEEINVTFSDVKGAEEAKQELQDVVNFLRDPEKYTALGAKLPKGVLLVGPPGVGKTLLARAVAGEAGVPFFHASGSEFDELFVGLGAKRIRQLFTAAKEQAPCIIFIDEFDSVGAKRTSSAIHPYANQTVNQLLNEMDGFQQNEGIIVMGATNKVDNMDKALRRPGRFDVEVTVALPDLKGRKEIIELYISKIKKDPTVDVDKLAKGTTGFSGAELENLINQAALKAVIDGRETVTMSHLEHSRDKIIMGPERKHRIPDEETNWITAFHEAGHTLVAFYTKDATPLHKVTIIPRGQSLGHTAFIDEKEVYNRTVAQLKASMDTAMGGRAAEEVIYGMEKVTTGASNDLQMATRVATAMVMVNGMSDKVGLRSFSDMDISPAQREAIDNEIRRLLSDSYDRARNILKQHQQELNNLAQALIKYETLDKDEIKTVIDGKKLNRAL</sequence>
<keyword evidence="16" id="KW-1185">Reference proteome</keyword>
<dbReference type="Pfam" id="PF01434">
    <property type="entry name" value="Peptidase_M41"/>
    <property type="match status" value="1"/>
</dbReference>
<comment type="similarity">
    <text evidence="4">In the N-terminal section; belongs to the AAA ATPase family.</text>
</comment>
<feature type="compositionally biased region" description="Polar residues" evidence="14">
    <location>
        <begin position="208"/>
        <end position="231"/>
    </location>
</feature>
<gene>
    <name evidence="17" type="primary">LOC101860201</name>
</gene>
<keyword evidence="9" id="KW-0862">Zinc</keyword>
<evidence type="ECO:0000259" key="15">
    <source>
        <dbReference type="SMART" id="SM00382"/>
    </source>
</evidence>
<dbReference type="SMART" id="SM00382">
    <property type="entry name" value="AAA"/>
    <property type="match status" value="1"/>
</dbReference>
<keyword evidence="7" id="KW-0547">Nucleotide-binding</keyword>